<organism evidence="1 2">
    <name type="scientific">Mycetomoellerius zeteki</name>
    <dbReference type="NCBI Taxonomy" id="64791"/>
    <lineage>
        <taxon>Eukaryota</taxon>
        <taxon>Metazoa</taxon>
        <taxon>Ecdysozoa</taxon>
        <taxon>Arthropoda</taxon>
        <taxon>Hexapoda</taxon>
        <taxon>Insecta</taxon>
        <taxon>Pterygota</taxon>
        <taxon>Neoptera</taxon>
        <taxon>Endopterygota</taxon>
        <taxon>Hymenoptera</taxon>
        <taxon>Apocrita</taxon>
        <taxon>Aculeata</taxon>
        <taxon>Formicoidea</taxon>
        <taxon>Formicidae</taxon>
        <taxon>Myrmicinae</taxon>
        <taxon>Mycetomoellerius</taxon>
    </lineage>
</organism>
<dbReference type="Proteomes" id="UP000075809">
    <property type="component" value="Unassembled WGS sequence"/>
</dbReference>
<sequence>MESDDEDIFAISDEDMVLPARIEPVNPVEEHLLKQLADIEGRINVATSEISETKATIACVLNALEWRALHGEDANSGSDNEMYTAEGVPVIKKQRCSNTSSPEKILEVTSLWQCVLQDKWIIGVELYNRSCW</sequence>
<evidence type="ECO:0000313" key="2">
    <source>
        <dbReference type="Proteomes" id="UP000075809"/>
    </source>
</evidence>
<keyword evidence="2" id="KW-1185">Reference proteome</keyword>
<dbReference type="EMBL" id="KQ983012">
    <property type="protein sequence ID" value="KYQ48356.1"/>
    <property type="molecule type" value="Genomic_DNA"/>
</dbReference>
<gene>
    <name evidence="1" type="ORF">ALC60_12685</name>
</gene>
<name>A0A151WKI7_9HYME</name>
<accession>A0A151WKI7</accession>
<reference evidence="1 2" key="1">
    <citation type="submission" date="2015-09" db="EMBL/GenBank/DDBJ databases">
        <title>Trachymyrmex zeteki WGS genome.</title>
        <authorList>
            <person name="Nygaard S."/>
            <person name="Hu H."/>
            <person name="Boomsma J."/>
            <person name="Zhang G."/>
        </authorList>
    </citation>
    <scope>NUCLEOTIDE SEQUENCE [LARGE SCALE GENOMIC DNA]</scope>
    <source>
        <strain evidence="1">Tzet28-1</strain>
        <tissue evidence="1">Whole body</tissue>
    </source>
</reference>
<proteinExistence type="predicted"/>
<protein>
    <submittedName>
        <fullName evidence="1">Uncharacterized protein</fullName>
    </submittedName>
</protein>
<evidence type="ECO:0000313" key="1">
    <source>
        <dbReference type="EMBL" id="KYQ48356.1"/>
    </source>
</evidence>
<dbReference type="AlphaFoldDB" id="A0A151WKI7"/>